<proteinExistence type="predicted"/>
<organism evidence="1 2">
    <name type="scientific">Spirosoma endophyticum</name>
    <dbReference type="NCBI Taxonomy" id="662367"/>
    <lineage>
        <taxon>Bacteria</taxon>
        <taxon>Pseudomonadati</taxon>
        <taxon>Bacteroidota</taxon>
        <taxon>Cytophagia</taxon>
        <taxon>Cytophagales</taxon>
        <taxon>Cytophagaceae</taxon>
        <taxon>Spirosoma</taxon>
    </lineage>
</organism>
<protein>
    <submittedName>
        <fullName evidence="1">Uncharacterized protein</fullName>
    </submittedName>
</protein>
<dbReference type="STRING" id="662367.SAMN05216167_11511"/>
<gene>
    <name evidence="1" type="ORF">SAMN05216167_11511</name>
</gene>
<name>A0A1I2B6V6_9BACT</name>
<accession>A0A1I2B6V6</accession>
<evidence type="ECO:0000313" key="1">
    <source>
        <dbReference type="EMBL" id="SFE51922.1"/>
    </source>
</evidence>
<dbReference type="Proteomes" id="UP000198598">
    <property type="component" value="Unassembled WGS sequence"/>
</dbReference>
<sequence length="53" mass="6124">MHLSVKQLKTLFIFKPIDVILNMNNVFNCPRYIVALLKKNPKEGVVDGYSWST</sequence>
<reference evidence="1 2" key="1">
    <citation type="submission" date="2016-10" db="EMBL/GenBank/DDBJ databases">
        <authorList>
            <person name="de Groot N.N."/>
        </authorList>
    </citation>
    <scope>NUCLEOTIDE SEQUENCE [LARGE SCALE GENOMIC DNA]</scope>
    <source>
        <strain evidence="1 2">DSM 26130</strain>
    </source>
</reference>
<dbReference type="EMBL" id="FOLQ01000015">
    <property type="protein sequence ID" value="SFE51922.1"/>
    <property type="molecule type" value="Genomic_DNA"/>
</dbReference>
<evidence type="ECO:0000313" key="2">
    <source>
        <dbReference type="Proteomes" id="UP000198598"/>
    </source>
</evidence>
<dbReference type="AlphaFoldDB" id="A0A1I2B6V6"/>
<keyword evidence="2" id="KW-1185">Reference proteome</keyword>